<accession>A0A8W8JBT0</accession>
<keyword evidence="1" id="KW-1133">Transmembrane helix</keyword>
<feature type="signal peptide" evidence="2">
    <location>
        <begin position="1"/>
        <end position="19"/>
    </location>
</feature>
<feature type="transmembrane region" description="Helical" evidence="1">
    <location>
        <begin position="47"/>
        <end position="75"/>
    </location>
</feature>
<dbReference type="Proteomes" id="UP000005408">
    <property type="component" value="Unassembled WGS sequence"/>
</dbReference>
<keyword evidence="2" id="KW-0732">Signal</keyword>
<reference evidence="3" key="1">
    <citation type="submission" date="2022-08" db="UniProtKB">
        <authorList>
            <consortium name="EnsemblMetazoa"/>
        </authorList>
    </citation>
    <scope>IDENTIFICATION</scope>
    <source>
        <strain evidence="3">05x7-T-G4-1.051#20</strain>
    </source>
</reference>
<dbReference type="AlphaFoldDB" id="A0A8W8JBT0"/>
<sequence>MEGLLYAFVIYATFALANGNCQGSESDLCELPPNTTANSTSQESTNGISIEIIVGCAAGGIACIVLIVLLVCGIIRKRKRNREKFRETYTDYTYNGFENNCELTATSLYAITKPVEELGYTSKQKQQSRLPLTDSKEKHTANIHYDVPANKRPKGIGASPMPGYAVPKKSSIKYHNGAPSKTMYSVPTNKHGI</sequence>
<feature type="chain" id="PRO_5036452982" evidence="2">
    <location>
        <begin position="20"/>
        <end position="193"/>
    </location>
</feature>
<evidence type="ECO:0000313" key="4">
    <source>
        <dbReference type="Proteomes" id="UP000005408"/>
    </source>
</evidence>
<proteinExistence type="predicted"/>
<name>A0A8W8JBT0_MAGGI</name>
<organism evidence="3 4">
    <name type="scientific">Magallana gigas</name>
    <name type="common">Pacific oyster</name>
    <name type="synonym">Crassostrea gigas</name>
    <dbReference type="NCBI Taxonomy" id="29159"/>
    <lineage>
        <taxon>Eukaryota</taxon>
        <taxon>Metazoa</taxon>
        <taxon>Spiralia</taxon>
        <taxon>Lophotrochozoa</taxon>
        <taxon>Mollusca</taxon>
        <taxon>Bivalvia</taxon>
        <taxon>Autobranchia</taxon>
        <taxon>Pteriomorphia</taxon>
        <taxon>Ostreida</taxon>
        <taxon>Ostreoidea</taxon>
        <taxon>Ostreidae</taxon>
        <taxon>Magallana</taxon>
    </lineage>
</organism>
<keyword evidence="1" id="KW-0472">Membrane</keyword>
<dbReference type="EnsemblMetazoa" id="G18366.1">
    <property type="protein sequence ID" value="G18366.1:cds"/>
    <property type="gene ID" value="G18366"/>
</dbReference>
<keyword evidence="4" id="KW-1185">Reference proteome</keyword>
<evidence type="ECO:0000313" key="3">
    <source>
        <dbReference type="EnsemblMetazoa" id="G18366.1:cds"/>
    </source>
</evidence>
<protein>
    <submittedName>
        <fullName evidence="3">Uncharacterized protein</fullName>
    </submittedName>
</protein>
<keyword evidence="1" id="KW-0812">Transmembrane</keyword>
<evidence type="ECO:0000256" key="1">
    <source>
        <dbReference type="SAM" id="Phobius"/>
    </source>
</evidence>
<evidence type="ECO:0000256" key="2">
    <source>
        <dbReference type="SAM" id="SignalP"/>
    </source>
</evidence>